<evidence type="ECO:0000313" key="3">
    <source>
        <dbReference type="EMBL" id="MXU91612.1"/>
    </source>
</evidence>
<evidence type="ECO:0000256" key="1">
    <source>
        <dbReference type="SAM" id="MobiDB-lite"/>
    </source>
</evidence>
<feature type="chain" id="PRO_5025366253" evidence="2">
    <location>
        <begin position="17"/>
        <end position="124"/>
    </location>
</feature>
<evidence type="ECO:0000256" key="2">
    <source>
        <dbReference type="SAM" id="SignalP"/>
    </source>
</evidence>
<dbReference type="AlphaFoldDB" id="A0A6B0UPG9"/>
<reference evidence="3" key="1">
    <citation type="submission" date="2019-12" db="EMBL/GenBank/DDBJ databases">
        <title>An insight into the sialome of adult female Ixodes ricinus ticks feeding for 6 days.</title>
        <authorList>
            <person name="Perner J."/>
            <person name="Ribeiro J.M.C."/>
        </authorList>
    </citation>
    <scope>NUCLEOTIDE SEQUENCE</scope>
    <source>
        <strain evidence="3">Semi-engorged</strain>
        <tissue evidence="3">Salivary glands</tissue>
    </source>
</reference>
<feature type="compositionally biased region" description="Basic residues" evidence="1">
    <location>
        <begin position="96"/>
        <end position="111"/>
    </location>
</feature>
<keyword evidence="2" id="KW-0732">Signal</keyword>
<name>A0A6B0UPG9_IXORI</name>
<organism evidence="3">
    <name type="scientific">Ixodes ricinus</name>
    <name type="common">Common tick</name>
    <name type="synonym">Acarus ricinus</name>
    <dbReference type="NCBI Taxonomy" id="34613"/>
    <lineage>
        <taxon>Eukaryota</taxon>
        <taxon>Metazoa</taxon>
        <taxon>Ecdysozoa</taxon>
        <taxon>Arthropoda</taxon>
        <taxon>Chelicerata</taxon>
        <taxon>Arachnida</taxon>
        <taxon>Acari</taxon>
        <taxon>Parasitiformes</taxon>
        <taxon>Ixodida</taxon>
        <taxon>Ixodoidea</taxon>
        <taxon>Ixodidae</taxon>
        <taxon>Ixodinae</taxon>
        <taxon>Ixodes</taxon>
    </lineage>
</organism>
<proteinExistence type="predicted"/>
<protein>
    <submittedName>
        <fullName evidence="3">Putative secreted protein</fullName>
    </submittedName>
</protein>
<dbReference type="EMBL" id="GIFC01009529">
    <property type="protein sequence ID" value="MXU91612.1"/>
    <property type="molecule type" value="Transcribed_RNA"/>
</dbReference>
<accession>A0A6B0UPG9</accession>
<sequence length="124" mass="13730">MAFSTLSAMSFVVTMALFAGGSFLAERCEVQSLLDHRSQVPSLVGVRSRPCGCPPKWRRKDLSGDSLRSTSYPQATADKAAARSPYAYRTRTTLHGHTVRTHARTDRRRVVKERGGNSQDVFSL</sequence>
<feature type="signal peptide" evidence="2">
    <location>
        <begin position="1"/>
        <end position="16"/>
    </location>
</feature>
<feature type="region of interest" description="Disordered" evidence="1">
    <location>
        <begin position="96"/>
        <end position="124"/>
    </location>
</feature>